<dbReference type="EMBL" id="FQWD01000001">
    <property type="protein sequence ID" value="SHF93375.1"/>
    <property type="molecule type" value="Genomic_DNA"/>
</dbReference>
<feature type="region of interest" description="Disordered" evidence="4">
    <location>
        <begin position="1"/>
        <end position="82"/>
    </location>
</feature>
<dbReference type="STRING" id="634436.SAMN05216361_0936"/>
<sequence>MAKQRKSRKVGLIGVRKDPDYVHEKSSGRVKKHKGKPPGSRHNVETTKSQTSSGAVSKDPRHGSKKPVQLVKSPVKPAQRKYATPAEELAALEADGRLSALLDKLDEGKTLTAEQQRYVDEKMARHRILCDLMGIRDDEDEDDDDLDDFDKLDSINIDDYTR</sequence>
<dbReference type="GO" id="GO:0005096">
    <property type="term" value="F:GTPase activator activity"/>
    <property type="evidence" value="ECO:0007669"/>
    <property type="project" value="UniProtKB-KW"/>
</dbReference>
<evidence type="ECO:0000256" key="2">
    <source>
        <dbReference type="ARBA" id="ARBA00022517"/>
    </source>
</evidence>
<protein>
    <recommendedName>
        <fullName evidence="3">Der GTPase-activating protein YihI</fullName>
    </recommendedName>
</protein>
<dbReference type="GO" id="GO:0042254">
    <property type="term" value="P:ribosome biogenesis"/>
    <property type="evidence" value="ECO:0007669"/>
    <property type="project" value="UniProtKB-KW"/>
</dbReference>
<accession>A0A1M5FPE3</accession>
<dbReference type="HAMAP" id="MF_01058">
    <property type="entry name" value="GAP_YihI"/>
    <property type="match status" value="1"/>
</dbReference>
<dbReference type="InterPro" id="IPR007336">
    <property type="entry name" value="YihI"/>
</dbReference>
<evidence type="ECO:0000256" key="3">
    <source>
        <dbReference type="HAMAP-Rule" id="MF_01058"/>
    </source>
</evidence>
<keyword evidence="2 3" id="KW-0690">Ribosome biogenesis</keyword>
<dbReference type="OrthoDB" id="5677577at2"/>
<organism evidence="5 6">
    <name type="scientific">Marisediminitalea aggregata</name>
    <dbReference type="NCBI Taxonomy" id="634436"/>
    <lineage>
        <taxon>Bacteria</taxon>
        <taxon>Pseudomonadati</taxon>
        <taxon>Pseudomonadota</taxon>
        <taxon>Gammaproteobacteria</taxon>
        <taxon>Alteromonadales</taxon>
        <taxon>Alteromonadaceae</taxon>
        <taxon>Marisediminitalea</taxon>
    </lineage>
</organism>
<evidence type="ECO:0000313" key="6">
    <source>
        <dbReference type="Proteomes" id="UP000184520"/>
    </source>
</evidence>
<evidence type="ECO:0000313" key="5">
    <source>
        <dbReference type="EMBL" id="SHF93375.1"/>
    </source>
</evidence>
<dbReference type="NCBIfam" id="NF003560">
    <property type="entry name" value="PRK05244.1-1"/>
    <property type="match status" value="1"/>
</dbReference>
<dbReference type="Pfam" id="PF04220">
    <property type="entry name" value="YihI"/>
    <property type="match status" value="1"/>
</dbReference>
<comment type="function">
    <text evidence="3">A GTPase-activating protein (GAP) that modifies Der/EngA GTPase function. May play a role in ribosome biogenesis.</text>
</comment>
<feature type="compositionally biased region" description="Polar residues" evidence="4">
    <location>
        <begin position="46"/>
        <end position="55"/>
    </location>
</feature>
<name>A0A1M5FPE3_9ALTE</name>
<evidence type="ECO:0000256" key="4">
    <source>
        <dbReference type="SAM" id="MobiDB-lite"/>
    </source>
</evidence>
<feature type="compositionally biased region" description="Basic and acidic residues" evidence="4">
    <location>
        <begin position="15"/>
        <end position="27"/>
    </location>
</feature>
<proteinExistence type="inferred from homology"/>
<reference evidence="6" key="1">
    <citation type="submission" date="2016-11" db="EMBL/GenBank/DDBJ databases">
        <authorList>
            <person name="Varghese N."/>
            <person name="Submissions S."/>
        </authorList>
    </citation>
    <scope>NUCLEOTIDE SEQUENCE [LARGE SCALE GENOMIC DNA]</scope>
    <source>
        <strain evidence="6">CGMCC 1.8995</strain>
    </source>
</reference>
<gene>
    <name evidence="3" type="primary">yihI</name>
    <name evidence="5" type="ORF">SAMN05216361_0936</name>
</gene>
<dbReference type="Proteomes" id="UP000184520">
    <property type="component" value="Unassembled WGS sequence"/>
</dbReference>
<comment type="subunit">
    <text evidence="3">Interacts with Der.</text>
</comment>
<dbReference type="AlphaFoldDB" id="A0A1M5FPE3"/>
<evidence type="ECO:0000256" key="1">
    <source>
        <dbReference type="ARBA" id="ARBA00022468"/>
    </source>
</evidence>
<keyword evidence="6" id="KW-1185">Reference proteome</keyword>
<dbReference type="RefSeq" id="WP_073318455.1">
    <property type="nucleotide sequence ID" value="NZ_FQWD01000001.1"/>
</dbReference>
<comment type="similarity">
    <text evidence="3">Belongs to the YihI family.</text>
</comment>
<keyword evidence="1 3" id="KW-0343">GTPase activation</keyword>